<evidence type="ECO:0000256" key="10">
    <source>
        <dbReference type="ARBA" id="ARBA00023136"/>
    </source>
</evidence>
<evidence type="ECO:0000256" key="3">
    <source>
        <dbReference type="ARBA" id="ARBA00022448"/>
    </source>
</evidence>
<protein>
    <recommendedName>
        <fullName evidence="15">ATP synthase subunit b</fullName>
    </recommendedName>
    <alternativeName>
        <fullName evidence="15">ATP synthase F(0) sector subunit b</fullName>
    </alternativeName>
    <alternativeName>
        <fullName evidence="15">ATPase subunit I</fullName>
    </alternativeName>
    <alternativeName>
        <fullName evidence="15">F-type ATPase subunit b</fullName>
        <shortName evidence="15">F-ATPase subunit b</shortName>
    </alternativeName>
</protein>
<evidence type="ECO:0000256" key="15">
    <source>
        <dbReference type="HAMAP-Rule" id="MF_01398"/>
    </source>
</evidence>
<evidence type="ECO:0000256" key="12">
    <source>
        <dbReference type="ARBA" id="ARBA00025198"/>
    </source>
</evidence>
<dbReference type="OrthoDB" id="9805716at2"/>
<comment type="subunit">
    <text evidence="14 15">F-type ATPases have 2 components, F(1) - the catalytic core - and F(0) - the membrane proton channel. F(1) has five subunits: alpha(3), beta(3), gamma(1), delta(1), epsilon(1). F(0) has three main subunits: a(1), b(2) and c(10-14). The alpha and beta chains form an alternating ring which encloses part of the gamma chain. F(1) is attached to F(0) by a central stalk formed by the gamma and epsilon chains, while a peripheral stalk is formed by the delta and b chains.</text>
</comment>
<dbReference type="HOGENOM" id="CLU_079215_1_2_5"/>
<keyword evidence="10 15" id="KW-0472">Membrane</keyword>
<keyword evidence="9 15" id="KW-0406">Ion transport</keyword>
<comment type="function">
    <text evidence="12 15">F(1)F(0) ATP synthase produces ATP from ADP in the presence of a proton or sodium gradient. F-type ATPases consist of two structural domains, F(1) containing the extramembraneous catalytic core and F(0) containing the membrane proton channel, linked together by a central stalk and a peripheral stalk. During catalysis, ATP synthesis in the catalytic domain of F(1) is coupled via a rotary mechanism of the central stalk subunits to proton translocation.</text>
</comment>
<dbReference type="eggNOG" id="COG0711">
    <property type="taxonomic scope" value="Bacteria"/>
</dbReference>
<proteinExistence type="inferred from homology"/>
<dbReference type="GO" id="GO:0046961">
    <property type="term" value="F:proton-transporting ATPase activity, rotational mechanism"/>
    <property type="evidence" value="ECO:0007669"/>
    <property type="project" value="TreeGrafter"/>
</dbReference>
<keyword evidence="20" id="KW-1185">Reference proteome</keyword>
<evidence type="ECO:0000256" key="5">
    <source>
        <dbReference type="ARBA" id="ARBA00022547"/>
    </source>
</evidence>
<gene>
    <name evidence="15" type="primary">atpF</name>
    <name evidence="19" type="ORF">HPDFL43_03199</name>
</gene>
<comment type="similarity">
    <text evidence="2 15 16">Belongs to the ATPase B chain family.</text>
</comment>
<accession>A9DDJ8</accession>
<evidence type="ECO:0000256" key="4">
    <source>
        <dbReference type="ARBA" id="ARBA00022475"/>
    </source>
</evidence>
<dbReference type="STRING" id="411684.HPDFL43_03199"/>
<dbReference type="GO" id="GO:0005886">
    <property type="term" value="C:plasma membrane"/>
    <property type="evidence" value="ECO:0007669"/>
    <property type="project" value="UniProtKB-SubCell"/>
</dbReference>
<keyword evidence="5 15" id="KW-0138">CF(0)</keyword>
<keyword evidence="3 15" id="KW-0813">Transport</keyword>
<dbReference type="GO" id="GO:0046933">
    <property type="term" value="F:proton-transporting ATP synthase activity, rotational mechanism"/>
    <property type="evidence" value="ECO:0007669"/>
    <property type="project" value="UniProtKB-UniRule"/>
</dbReference>
<feature type="region of interest" description="Disordered" evidence="18">
    <location>
        <begin position="7"/>
        <end position="33"/>
    </location>
</feature>
<comment type="function">
    <text evidence="13">Component of the F(0) channel, it forms part of the peripheral stalk, linking F(1) to F(0). The b'-subunit is a diverged and duplicated form of b found in plants and photosynthetic bacteria.</text>
</comment>
<feature type="compositionally biased region" description="Gly residues" evidence="18">
    <location>
        <begin position="23"/>
        <end position="33"/>
    </location>
</feature>
<dbReference type="AlphaFoldDB" id="A9DDJ8"/>
<evidence type="ECO:0000313" key="20">
    <source>
        <dbReference type="Proteomes" id="UP000004291"/>
    </source>
</evidence>
<keyword evidence="11 15" id="KW-0066">ATP synthesis</keyword>
<keyword evidence="19" id="KW-0378">Hydrolase</keyword>
<keyword evidence="8 15" id="KW-1133">Transmembrane helix</keyword>
<evidence type="ECO:0000256" key="1">
    <source>
        <dbReference type="ARBA" id="ARBA00004377"/>
    </source>
</evidence>
<feature type="coiled-coil region" evidence="17">
    <location>
        <begin position="73"/>
        <end position="155"/>
    </location>
</feature>
<dbReference type="GO" id="GO:0016787">
    <property type="term" value="F:hydrolase activity"/>
    <property type="evidence" value="ECO:0007669"/>
    <property type="project" value="UniProtKB-KW"/>
</dbReference>
<evidence type="ECO:0000256" key="13">
    <source>
        <dbReference type="ARBA" id="ARBA00025614"/>
    </source>
</evidence>
<sequence>MFVVTPAYAESNPTEGTHSEAGTPGGDAHGGGGVFPPFDQSTFASQLLWLAITFGLFYLLMSRVVVPRIGGILEHRRDRIAQDLDEANRLKEEADAAIAAYEQELAEARKKSSAIAEAAREKAKSAADAERAATEAELSAKMADAEKSIAAIKAKALGDVDTIAQDTATDLVKHLLGGTVTKAEVAAAIRAASGK</sequence>
<dbReference type="PANTHER" id="PTHR33445:SF1">
    <property type="entry name" value="ATP SYNTHASE SUBUNIT B"/>
    <property type="match status" value="1"/>
</dbReference>
<dbReference type="Pfam" id="PF00430">
    <property type="entry name" value="ATP-synt_B"/>
    <property type="match status" value="1"/>
</dbReference>
<dbReference type="InterPro" id="IPR002146">
    <property type="entry name" value="ATP_synth_b/b'su_bac/chlpt"/>
</dbReference>
<reference evidence="19 20" key="2">
    <citation type="submission" date="2012-06" db="EMBL/GenBank/DDBJ databases">
        <authorList>
            <person name="Fiebig A."/>
        </authorList>
    </citation>
    <scope>NUCLEOTIDE SEQUENCE [LARGE SCALE GENOMIC DNA]</scope>
    <source>
        <strain evidence="19 20">DFL-43</strain>
    </source>
</reference>
<comment type="caution">
    <text evidence="19">The sequence shown here is derived from an EMBL/GenBank/DDBJ whole genome shotgun (WGS) entry which is preliminary data.</text>
</comment>
<evidence type="ECO:0000256" key="7">
    <source>
        <dbReference type="ARBA" id="ARBA00022781"/>
    </source>
</evidence>
<evidence type="ECO:0000313" key="19">
    <source>
        <dbReference type="EMBL" id="EDQ32083.2"/>
    </source>
</evidence>
<evidence type="ECO:0000256" key="2">
    <source>
        <dbReference type="ARBA" id="ARBA00005513"/>
    </source>
</evidence>
<evidence type="ECO:0000256" key="6">
    <source>
        <dbReference type="ARBA" id="ARBA00022692"/>
    </source>
</evidence>
<keyword evidence="17" id="KW-0175">Coiled coil</keyword>
<keyword evidence="7 15" id="KW-0375">Hydrogen ion transport</keyword>
<evidence type="ECO:0000256" key="14">
    <source>
        <dbReference type="ARBA" id="ARBA00025830"/>
    </source>
</evidence>
<evidence type="ECO:0000256" key="9">
    <source>
        <dbReference type="ARBA" id="ARBA00023065"/>
    </source>
</evidence>
<comment type="subcellular location">
    <subcellularLocation>
        <location evidence="1">Cell inner membrane</location>
        <topology evidence="1">Single-pass membrane protein</topology>
    </subcellularLocation>
    <subcellularLocation>
        <location evidence="15">Cell membrane</location>
        <topology evidence="15">Single-pass membrane protein</topology>
    </subcellularLocation>
</comment>
<keyword evidence="6 15" id="KW-0812">Transmembrane</keyword>
<dbReference type="RefSeq" id="WP_040449779.1">
    <property type="nucleotide sequence ID" value="NZ_CM002917.1"/>
</dbReference>
<evidence type="ECO:0000256" key="8">
    <source>
        <dbReference type="ARBA" id="ARBA00022989"/>
    </source>
</evidence>
<dbReference type="EMBL" id="ABIA03000002">
    <property type="protein sequence ID" value="EDQ32083.2"/>
    <property type="molecule type" value="Genomic_DNA"/>
</dbReference>
<dbReference type="NCBIfam" id="NF006612">
    <property type="entry name" value="PRK09174.1"/>
    <property type="match status" value="1"/>
</dbReference>
<dbReference type="InterPro" id="IPR050059">
    <property type="entry name" value="ATP_synthase_B_chain"/>
</dbReference>
<dbReference type="CDD" id="cd06503">
    <property type="entry name" value="ATP-synt_Fo_b"/>
    <property type="match status" value="1"/>
</dbReference>
<dbReference type="GO" id="GO:0045259">
    <property type="term" value="C:proton-transporting ATP synthase complex"/>
    <property type="evidence" value="ECO:0007669"/>
    <property type="project" value="UniProtKB-KW"/>
</dbReference>
<evidence type="ECO:0000256" key="11">
    <source>
        <dbReference type="ARBA" id="ARBA00023310"/>
    </source>
</evidence>
<feature type="transmembrane region" description="Helical" evidence="15">
    <location>
        <begin position="47"/>
        <end position="66"/>
    </location>
</feature>
<dbReference type="PANTHER" id="PTHR33445">
    <property type="entry name" value="ATP SYNTHASE SUBUNIT B', CHLOROPLASTIC"/>
    <property type="match status" value="1"/>
</dbReference>
<keyword evidence="4 15" id="KW-1003">Cell membrane</keyword>
<dbReference type="HAMAP" id="MF_01398">
    <property type="entry name" value="ATP_synth_b_bprime"/>
    <property type="match status" value="1"/>
</dbReference>
<evidence type="ECO:0000256" key="16">
    <source>
        <dbReference type="RuleBase" id="RU003848"/>
    </source>
</evidence>
<dbReference type="Proteomes" id="UP000004291">
    <property type="component" value="Chromosome"/>
</dbReference>
<name>A9DDJ8_HOEPD</name>
<organism evidence="19 20">
    <name type="scientific">Hoeflea phototrophica (strain DSM 17068 / NCIMB 14078 / DFL-43)</name>
    <dbReference type="NCBI Taxonomy" id="411684"/>
    <lineage>
        <taxon>Bacteria</taxon>
        <taxon>Pseudomonadati</taxon>
        <taxon>Pseudomonadota</taxon>
        <taxon>Alphaproteobacteria</taxon>
        <taxon>Hyphomicrobiales</taxon>
        <taxon>Rhizobiaceae</taxon>
        <taxon>Hoeflea</taxon>
    </lineage>
</organism>
<reference evidence="19 20" key="1">
    <citation type="submission" date="2007-10" db="EMBL/GenBank/DDBJ databases">
        <authorList>
            <person name="Wagner-Dobler I."/>
            <person name="Ferriera S."/>
            <person name="Johnson J."/>
            <person name="Kravitz S."/>
            <person name="Beeson K."/>
            <person name="Sutton G."/>
            <person name="Rogers Y.-H."/>
            <person name="Friedman R."/>
            <person name="Frazier M."/>
            <person name="Venter J.C."/>
        </authorList>
    </citation>
    <scope>NUCLEOTIDE SEQUENCE [LARGE SCALE GENOMIC DNA]</scope>
    <source>
        <strain evidence="19 20">DFL-43</strain>
    </source>
</reference>
<evidence type="ECO:0000256" key="18">
    <source>
        <dbReference type="SAM" id="MobiDB-lite"/>
    </source>
</evidence>
<evidence type="ECO:0000256" key="17">
    <source>
        <dbReference type="SAM" id="Coils"/>
    </source>
</evidence>